<sequence>MKNYLIALVITAAMTASASTVQQMHRHTPRTTITDDGQTTDNNRKTAKKNTSEGNTDAATVKQGTTDTHDFTVKKSTKHSAKAKNSSRTTLTTDTDNTDGNNDGIEAYSDTSSTNFDSIYGQHQYSYQVNMDEDSLNHMMNGLSWISSGMVNTLLILLIIFVISPVAILIVLFYFIYKSRKQKLQLVEMAIKNGQPIPDMFNNKPYATSNDDILWRKGIKNVFVGIGLMFLFGFMDISTGIGIGFLVLFYGAGQAVIARTSQKRHDNPNDRNSVNDSDDFENF</sequence>
<feature type="transmembrane region" description="Helical" evidence="2">
    <location>
        <begin position="222"/>
        <end position="252"/>
    </location>
</feature>
<reference evidence="5 6" key="1">
    <citation type="submission" date="2020-05" db="EMBL/GenBank/DDBJ databases">
        <title>Distinct polysaccharide utilization as determinants for interspecies competition between intestinal Prevotella spp.</title>
        <authorList>
            <person name="Galvez E.J.C."/>
            <person name="Iljazovic A."/>
            <person name="Strowig T."/>
        </authorList>
    </citation>
    <scope>NUCLEOTIDE SEQUENCE [LARGE SCALE GENOMIC DNA]</scope>
    <source>
        <strain evidence="5 6">PROD</strain>
    </source>
</reference>
<keyword evidence="3" id="KW-0732">Signal</keyword>
<dbReference type="EMBL" id="JABKKE010000012">
    <property type="protein sequence ID" value="NPE14300.1"/>
    <property type="molecule type" value="Genomic_DNA"/>
</dbReference>
<dbReference type="RefSeq" id="WP_172178722.1">
    <property type="nucleotide sequence ID" value="NZ_CASGIA010000052.1"/>
</dbReference>
<evidence type="ECO:0000256" key="2">
    <source>
        <dbReference type="SAM" id="Phobius"/>
    </source>
</evidence>
<dbReference type="InterPro" id="IPR046216">
    <property type="entry name" value="DUF6249"/>
</dbReference>
<feature type="compositionally biased region" description="Polar residues" evidence="1">
    <location>
        <begin position="52"/>
        <end position="66"/>
    </location>
</feature>
<feature type="compositionally biased region" description="Polar residues" evidence="1">
    <location>
        <begin position="30"/>
        <end position="41"/>
    </location>
</feature>
<feature type="region of interest" description="Disordered" evidence="1">
    <location>
        <begin position="21"/>
        <end position="109"/>
    </location>
</feature>
<keyword evidence="2" id="KW-0812">Transmembrane</keyword>
<keyword evidence="2" id="KW-1133">Transmembrane helix</keyword>
<keyword evidence="6" id="KW-1185">Reference proteome</keyword>
<keyword evidence="2" id="KW-0472">Membrane</keyword>
<feature type="signal peptide" evidence="3">
    <location>
        <begin position="1"/>
        <end position="18"/>
    </location>
</feature>
<protein>
    <recommendedName>
        <fullName evidence="4">DUF6249 domain-containing protein</fullName>
    </recommendedName>
</protein>
<evidence type="ECO:0000313" key="5">
    <source>
        <dbReference type="EMBL" id="NPE14300.1"/>
    </source>
</evidence>
<comment type="caution">
    <text evidence="5">The sequence shown here is derived from an EMBL/GenBank/DDBJ whole genome shotgun (WGS) entry which is preliminary data.</text>
</comment>
<feature type="compositionally biased region" description="Low complexity" evidence="1">
    <location>
        <begin position="89"/>
        <end position="104"/>
    </location>
</feature>
<feature type="chain" id="PRO_5045225004" description="DUF6249 domain-containing protein" evidence="3">
    <location>
        <begin position="19"/>
        <end position="283"/>
    </location>
</feature>
<accession>A0ABX2AXB1</accession>
<feature type="region of interest" description="Disordered" evidence="1">
    <location>
        <begin position="261"/>
        <end position="283"/>
    </location>
</feature>
<dbReference type="Pfam" id="PF19762">
    <property type="entry name" value="DUF6249"/>
    <property type="match status" value="1"/>
</dbReference>
<evidence type="ECO:0000259" key="4">
    <source>
        <dbReference type="Pfam" id="PF19762"/>
    </source>
</evidence>
<evidence type="ECO:0000313" key="6">
    <source>
        <dbReference type="Proteomes" id="UP001193734"/>
    </source>
</evidence>
<gene>
    <name evidence="5" type="ORF">HPS55_08165</name>
</gene>
<evidence type="ECO:0000256" key="1">
    <source>
        <dbReference type="SAM" id="MobiDB-lite"/>
    </source>
</evidence>
<organism evidence="5 6">
    <name type="scientific">Xylanibacter rodentium</name>
    <dbReference type="NCBI Taxonomy" id="2736289"/>
    <lineage>
        <taxon>Bacteria</taxon>
        <taxon>Pseudomonadati</taxon>
        <taxon>Bacteroidota</taxon>
        <taxon>Bacteroidia</taxon>
        <taxon>Bacteroidales</taxon>
        <taxon>Prevotellaceae</taxon>
        <taxon>Xylanibacter</taxon>
    </lineage>
</organism>
<dbReference type="GeneID" id="82157738"/>
<dbReference type="Proteomes" id="UP001193734">
    <property type="component" value="Unassembled WGS sequence"/>
</dbReference>
<evidence type="ECO:0000256" key="3">
    <source>
        <dbReference type="SAM" id="SignalP"/>
    </source>
</evidence>
<name>A0ABX2AXB1_9BACT</name>
<feature type="transmembrane region" description="Helical" evidence="2">
    <location>
        <begin position="154"/>
        <end position="177"/>
    </location>
</feature>
<proteinExistence type="predicted"/>
<feature type="domain" description="DUF6249" evidence="4">
    <location>
        <begin position="156"/>
        <end position="262"/>
    </location>
</feature>